<sequence>MFQSTSEIKKQIKQLELLVEIFSPISSKLNDKFVDQLKKKLMLLKDKLEKMEDKHKHCKDKYCDCWLKDDPWEPPGDCDYQQPNPNPQPTPFVPHYAFVYTITESRESRNVLFTVASPIHDEVELNTEGIKVSKGGVYQINYTVVVKSTPDVTSPAKFYIVINNDIQVVTSLTEPSSSQHVTSTQLVSLLEGDVVKLVAELPEGISYTMASMQLLQVE</sequence>
<keyword evidence="1" id="KW-0175">Coiled coil</keyword>
<reference evidence="2 3" key="1">
    <citation type="submission" date="2018-12" db="EMBL/GenBank/DDBJ databases">
        <title>Lysinibacillus antri sp. nov., isolated from a cave soil.</title>
        <authorList>
            <person name="Narsing Rao M.P."/>
            <person name="Zhang H."/>
            <person name="Dong Z.-Y."/>
            <person name="Niu X.-K."/>
            <person name="Zhang K."/>
            <person name="Fang B.-Z."/>
            <person name="Kang Y.-Q."/>
            <person name="Xiao M."/>
            <person name="Li W.-J."/>
        </authorList>
    </citation>
    <scope>NUCLEOTIDE SEQUENCE [LARGE SCALE GENOMIC DNA]</scope>
    <source>
        <strain evidence="2 3">SYSU K30002</strain>
    </source>
</reference>
<evidence type="ECO:0000256" key="1">
    <source>
        <dbReference type="SAM" id="Coils"/>
    </source>
</evidence>
<feature type="coiled-coil region" evidence="1">
    <location>
        <begin position="34"/>
        <end position="61"/>
    </location>
</feature>
<evidence type="ECO:0000313" key="3">
    <source>
        <dbReference type="Proteomes" id="UP000287910"/>
    </source>
</evidence>
<dbReference type="EMBL" id="RYYR01000012">
    <property type="protein sequence ID" value="RUL52021.1"/>
    <property type="molecule type" value="Genomic_DNA"/>
</dbReference>
<protein>
    <submittedName>
        <fullName evidence="2">Uncharacterized protein</fullName>
    </submittedName>
</protein>
<dbReference type="AlphaFoldDB" id="A0A432LBD5"/>
<keyword evidence="3" id="KW-1185">Reference proteome</keyword>
<accession>A0A432LBD5</accession>
<proteinExistence type="predicted"/>
<organism evidence="2 3">
    <name type="scientific">Lysinibacillus antri</name>
    <dbReference type="NCBI Taxonomy" id="2498145"/>
    <lineage>
        <taxon>Bacteria</taxon>
        <taxon>Bacillati</taxon>
        <taxon>Bacillota</taxon>
        <taxon>Bacilli</taxon>
        <taxon>Bacillales</taxon>
        <taxon>Bacillaceae</taxon>
        <taxon>Lysinibacillus</taxon>
    </lineage>
</organism>
<gene>
    <name evidence="2" type="ORF">EK386_10515</name>
</gene>
<name>A0A432LBD5_9BACI</name>
<comment type="caution">
    <text evidence="2">The sequence shown here is derived from an EMBL/GenBank/DDBJ whole genome shotgun (WGS) entry which is preliminary data.</text>
</comment>
<dbReference type="Proteomes" id="UP000287910">
    <property type="component" value="Unassembled WGS sequence"/>
</dbReference>
<dbReference type="RefSeq" id="WP_126659126.1">
    <property type="nucleotide sequence ID" value="NZ_RYYR01000012.1"/>
</dbReference>
<evidence type="ECO:0000313" key="2">
    <source>
        <dbReference type="EMBL" id="RUL52021.1"/>
    </source>
</evidence>